<keyword evidence="2" id="KW-0175">Coiled coil</keyword>
<dbReference type="PANTHER" id="PTHR13806">
    <property type="entry name" value="FLOTILLIN-RELATED"/>
    <property type="match status" value="1"/>
</dbReference>
<dbReference type="PANTHER" id="PTHR13806:SF46">
    <property type="entry name" value="FLOTILLIN-1-RELATED"/>
    <property type="match status" value="1"/>
</dbReference>
<dbReference type="GO" id="GO:0070528">
    <property type="term" value="P:protein kinase C signaling"/>
    <property type="evidence" value="ECO:0007669"/>
    <property type="project" value="TreeGrafter"/>
</dbReference>
<dbReference type="GO" id="GO:2000049">
    <property type="term" value="P:positive regulation of cell-cell adhesion mediated by cadherin"/>
    <property type="evidence" value="ECO:0007669"/>
    <property type="project" value="TreeGrafter"/>
</dbReference>
<dbReference type="GO" id="GO:0072659">
    <property type="term" value="P:protein localization to plasma membrane"/>
    <property type="evidence" value="ECO:0007669"/>
    <property type="project" value="TreeGrafter"/>
</dbReference>
<keyword evidence="3" id="KW-1185">Reference proteome</keyword>
<feature type="coiled-coil region" evidence="2">
    <location>
        <begin position="72"/>
        <end position="135"/>
    </location>
</feature>
<dbReference type="GO" id="GO:0002090">
    <property type="term" value="P:regulation of receptor internalization"/>
    <property type="evidence" value="ECO:0007669"/>
    <property type="project" value="TreeGrafter"/>
</dbReference>
<organism evidence="3 5">
    <name type="scientific">Parascaris univalens</name>
    <name type="common">Nematode worm</name>
    <dbReference type="NCBI Taxonomy" id="6257"/>
    <lineage>
        <taxon>Eukaryota</taxon>
        <taxon>Metazoa</taxon>
        <taxon>Ecdysozoa</taxon>
        <taxon>Nematoda</taxon>
        <taxon>Chromadorea</taxon>
        <taxon>Rhabditida</taxon>
        <taxon>Spirurina</taxon>
        <taxon>Ascaridomorpha</taxon>
        <taxon>Ascaridoidea</taxon>
        <taxon>Ascarididae</taxon>
        <taxon>Parascaris</taxon>
    </lineage>
</organism>
<dbReference type="InterPro" id="IPR027705">
    <property type="entry name" value="Flotillin_fam"/>
</dbReference>
<evidence type="ECO:0000313" key="5">
    <source>
        <dbReference type="WBParaSite" id="PgR031_g055_t05"/>
    </source>
</evidence>
<protein>
    <submittedName>
        <fullName evidence="4 5">Band 7 domain-containing protein</fullName>
    </submittedName>
</protein>
<comment type="similarity">
    <text evidence="1">Belongs to the band 7/mec-2 family. Flotillin subfamily.</text>
</comment>
<proteinExistence type="inferred from homology"/>
<name>A0A915BAY9_PARUN</name>
<dbReference type="GO" id="GO:0002020">
    <property type="term" value="F:protease binding"/>
    <property type="evidence" value="ECO:0007669"/>
    <property type="project" value="TreeGrafter"/>
</dbReference>
<evidence type="ECO:0000313" key="4">
    <source>
        <dbReference type="WBParaSite" id="PgR031_g055_t04"/>
    </source>
</evidence>
<dbReference type="AlphaFoldDB" id="A0A915BAY9"/>
<dbReference type="GO" id="GO:0031410">
    <property type="term" value="C:cytoplasmic vesicle"/>
    <property type="evidence" value="ECO:0007669"/>
    <property type="project" value="TreeGrafter"/>
</dbReference>
<accession>A0A915BAY9</accession>
<sequence>AEEARQIEKYRNAIEIAKAKRDYELKQAGFDLDVNINKAKADLAYQLQAAKTNQALKEENMQVQIVERSAAIDVAEQEIIRKEKELDATIRRPADAEKYRLEKLAEAKKQHVILHAEADAEAERLRGEADAYAIEMAAKAEASQLQKKADAYRSYTKAALVEMTLDMLPKLADKVGSSLCEGVGDMKMISTGDGDIGAARITQEVLDIMQRVPQLVSGMTGVDIFKASRENYSDISDRSSFPQ</sequence>
<evidence type="ECO:0000256" key="2">
    <source>
        <dbReference type="SAM" id="Coils"/>
    </source>
</evidence>
<evidence type="ECO:0000256" key="1">
    <source>
        <dbReference type="RuleBase" id="RU366054"/>
    </source>
</evidence>
<dbReference type="WBParaSite" id="PgR031_g055_t04">
    <property type="protein sequence ID" value="PgR031_g055_t04"/>
    <property type="gene ID" value="PgR031_g055"/>
</dbReference>
<dbReference type="Proteomes" id="UP000887569">
    <property type="component" value="Unplaced"/>
</dbReference>
<reference evidence="4 5" key="1">
    <citation type="submission" date="2022-11" db="UniProtKB">
        <authorList>
            <consortium name="WormBaseParasite"/>
        </authorList>
    </citation>
    <scope>IDENTIFICATION</scope>
</reference>
<dbReference type="WBParaSite" id="PgR031_g055_t05">
    <property type="protein sequence ID" value="PgR031_g055_t05"/>
    <property type="gene ID" value="PgR031_g055"/>
</dbReference>
<dbReference type="GO" id="GO:0016600">
    <property type="term" value="C:flotillin complex"/>
    <property type="evidence" value="ECO:0007669"/>
    <property type="project" value="TreeGrafter"/>
</dbReference>
<evidence type="ECO:0000313" key="3">
    <source>
        <dbReference type="Proteomes" id="UP000887569"/>
    </source>
</evidence>
<dbReference type="GO" id="GO:0045807">
    <property type="term" value="P:positive regulation of endocytosis"/>
    <property type="evidence" value="ECO:0007669"/>
    <property type="project" value="TreeGrafter"/>
</dbReference>
<dbReference type="GO" id="GO:1901890">
    <property type="term" value="P:positive regulation of cell junction assembly"/>
    <property type="evidence" value="ECO:0007669"/>
    <property type="project" value="TreeGrafter"/>
</dbReference>